<proteinExistence type="predicted"/>
<evidence type="ECO:0000313" key="3">
    <source>
        <dbReference type="Proteomes" id="UP000197535"/>
    </source>
</evidence>
<organism evidence="2 3">
    <name type="scientific">Noviherbaspirillum denitrificans</name>
    <dbReference type="NCBI Taxonomy" id="1968433"/>
    <lineage>
        <taxon>Bacteria</taxon>
        <taxon>Pseudomonadati</taxon>
        <taxon>Pseudomonadota</taxon>
        <taxon>Betaproteobacteria</taxon>
        <taxon>Burkholderiales</taxon>
        <taxon>Oxalobacteraceae</taxon>
        <taxon>Noviherbaspirillum</taxon>
    </lineage>
</organism>
<evidence type="ECO:0000259" key="1">
    <source>
        <dbReference type="Pfam" id="PF12697"/>
    </source>
</evidence>
<evidence type="ECO:0000313" key="2">
    <source>
        <dbReference type="EMBL" id="OWW18237.1"/>
    </source>
</evidence>
<dbReference type="Gene3D" id="3.40.50.1820">
    <property type="entry name" value="alpha/beta hydrolase"/>
    <property type="match status" value="1"/>
</dbReference>
<reference evidence="2 3" key="1">
    <citation type="submission" date="2016-02" db="EMBL/GenBank/DDBJ databases">
        <authorList>
            <person name="Wen L."/>
            <person name="He K."/>
            <person name="Yang H."/>
        </authorList>
    </citation>
    <scope>NUCLEOTIDE SEQUENCE [LARGE SCALE GENOMIC DNA]</scope>
    <source>
        <strain evidence="2 3">TSA40</strain>
    </source>
</reference>
<dbReference type="InterPro" id="IPR029058">
    <property type="entry name" value="AB_hydrolase_fold"/>
</dbReference>
<dbReference type="EMBL" id="LSTO01000015">
    <property type="protein sequence ID" value="OWW18237.1"/>
    <property type="molecule type" value="Genomic_DNA"/>
</dbReference>
<protein>
    <submittedName>
        <fullName evidence="2">Alpha/beta hydrolase</fullName>
    </submittedName>
</protein>
<comment type="caution">
    <text evidence="2">The sequence shown here is derived from an EMBL/GenBank/DDBJ whole genome shotgun (WGS) entry which is preliminary data.</text>
</comment>
<dbReference type="AlphaFoldDB" id="A0A254T7T7"/>
<dbReference type="OrthoDB" id="2086224at2"/>
<keyword evidence="3" id="KW-1185">Reference proteome</keyword>
<sequence length="236" mass="25343">MTGNEVSAVLIPGFMLDESMWDDLAAHLPAGWNLQRARLEGGASIEDIARRIAVEAPERFVLIGFSLGGYVAREIAARFPERVTALVIIASSLREDTEEQIAQKQAAVRASSPATFMGLGARAVARSLHPDRSRDNVLVGRIRAMSAGLGYTAFATQSALRRADIPASAIRCPTLVIAGAQDAFRSPEEAVELRDSIPNAVLEIVDDTGHMIPLEQPEQLAAVISSWVDGVYARPA</sequence>
<dbReference type="InterPro" id="IPR000073">
    <property type="entry name" value="AB_hydrolase_1"/>
</dbReference>
<gene>
    <name evidence="2" type="ORF">AYR66_02430</name>
</gene>
<dbReference type="Proteomes" id="UP000197535">
    <property type="component" value="Unassembled WGS sequence"/>
</dbReference>
<keyword evidence="2" id="KW-0378">Hydrolase</keyword>
<dbReference type="SUPFAM" id="SSF53474">
    <property type="entry name" value="alpha/beta-Hydrolases"/>
    <property type="match status" value="1"/>
</dbReference>
<dbReference type="InterPro" id="IPR050266">
    <property type="entry name" value="AB_hydrolase_sf"/>
</dbReference>
<dbReference type="PANTHER" id="PTHR43798">
    <property type="entry name" value="MONOACYLGLYCEROL LIPASE"/>
    <property type="match status" value="1"/>
</dbReference>
<accession>A0A254T7T7</accession>
<dbReference type="RefSeq" id="WP_088710601.1">
    <property type="nucleotide sequence ID" value="NZ_LSTO01000015.1"/>
</dbReference>
<dbReference type="PRINTS" id="PR00111">
    <property type="entry name" value="ABHYDROLASE"/>
</dbReference>
<dbReference type="Pfam" id="PF12697">
    <property type="entry name" value="Abhydrolase_6"/>
    <property type="match status" value="1"/>
</dbReference>
<feature type="domain" description="AB hydrolase-1" evidence="1">
    <location>
        <begin position="9"/>
        <end position="222"/>
    </location>
</feature>
<dbReference type="GO" id="GO:0016787">
    <property type="term" value="F:hydrolase activity"/>
    <property type="evidence" value="ECO:0007669"/>
    <property type="project" value="UniProtKB-KW"/>
</dbReference>
<name>A0A254T7T7_9BURK</name>